<evidence type="ECO:0000313" key="5">
    <source>
        <dbReference type="Proteomes" id="UP001165685"/>
    </source>
</evidence>
<dbReference type="InterPro" id="IPR045450">
    <property type="entry name" value="VMAP_C"/>
</dbReference>
<evidence type="ECO:0000259" key="2">
    <source>
        <dbReference type="Pfam" id="PF19916"/>
    </source>
</evidence>
<dbReference type="SUPFAM" id="SSF50494">
    <property type="entry name" value="Trypsin-like serine proteases"/>
    <property type="match status" value="1"/>
</dbReference>
<proteinExistence type="predicted"/>
<gene>
    <name evidence="4" type="ORF">O4U47_22110</name>
</gene>
<dbReference type="RefSeq" id="WP_270679846.1">
    <property type="nucleotide sequence ID" value="NZ_JAQFWP010000049.1"/>
</dbReference>
<dbReference type="Proteomes" id="UP001165685">
    <property type="component" value="Unassembled WGS sequence"/>
</dbReference>
<evidence type="ECO:0000313" key="4">
    <source>
        <dbReference type="EMBL" id="MDA2807217.1"/>
    </source>
</evidence>
<organism evidence="4 5">
    <name type="scientific">Nocardiopsis suaedae</name>
    <dbReference type="NCBI Taxonomy" id="3018444"/>
    <lineage>
        <taxon>Bacteria</taxon>
        <taxon>Bacillati</taxon>
        <taxon>Actinomycetota</taxon>
        <taxon>Actinomycetes</taxon>
        <taxon>Streptosporangiales</taxon>
        <taxon>Nocardiopsidaceae</taxon>
        <taxon>Nocardiopsis</taxon>
    </lineage>
</organism>
<feature type="domain" description="vWA-MoxR associated protein C-terminal" evidence="3">
    <location>
        <begin position="355"/>
        <end position="602"/>
    </location>
</feature>
<dbReference type="InterPro" id="IPR045555">
    <property type="entry name" value="VMAP-M0"/>
</dbReference>
<name>A0ABT4TRC4_9ACTN</name>
<sequence length="643" mass="67919">MASPSHPFTPAPLSLPTWQVRIPTLHGAVAGGGVVLPGGRILTCAHVVDAALGRPRGQAPPARAAAVPVEVPGAGGFTPRTARVDPDAWDPAGDTAVLCLDPAPGAADPEPAVLRGVMARIRRTRRPREVCVRGHPARYAADAPLGLNAFGRVVGDGVRAGAAQLDLDPHGPMGIMPGFSGCGVLDVEENAVMGIVGQALIGPGDQGGRLAAVVPVETVPSLSPLAADPGRQGVEGVLGSLPFADAAPAYRAATASRALEGAPFRTALEAFDHLSGLAPRGDGLPLEVVFAEEAARLGVGDPAVLRAYADSRGPGEVPREALLRLRGGPAPVPRSGARLEVTAEPLPGPPGRPRRYELRARVRAGGTVTPRGVLRVEAGGLRPAVLDMVTDVERMLEQRSRAQPPELALDFVLPFDLLISGDVPHWRIRTPMSPYGERLGSAYEIVLHCYERQRARQWSRARRQRRRRVEHVTGSGQGRVRRIGARHRAAGPLHDRFSDPAVAVCLLVEEGAYGLREALAAALESGVPVVAWRASAARRAAPARRPGEERENTAAFPPLDNEYAFDTLISQERHQLTREEIAALPKRLLEWRIAATDTDISDATTTNTGDPFDIALLSDLTGPAAEERGPGAIAAPEETPDSE</sequence>
<feature type="region of interest" description="Disordered" evidence="1">
    <location>
        <begin position="619"/>
        <end position="643"/>
    </location>
</feature>
<accession>A0ABT4TRC4</accession>
<comment type="caution">
    <text evidence="4">The sequence shown here is derived from an EMBL/GenBank/DDBJ whole genome shotgun (WGS) entry which is preliminary data.</text>
</comment>
<feature type="domain" description="vWA-MoxR associated protein middle region 0" evidence="2">
    <location>
        <begin position="231"/>
        <end position="311"/>
    </location>
</feature>
<dbReference type="Pfam" id="PF19916">
    <property type="entry name" value="VMAP-M0"/>
    <property type="match status" value="1"/>
</dbReference>
<dbReference type="Pfam" id="PF20028">
    <property type="entry name" value="VMAP-C"/>
    <property type="match status" value="1"/>
</dbReference>
<evidence type="ECO:0000259" key="3">
    <source>
        <dbReference type="Pfam" id="PF20028"/>
    </source>
</evidence>
<dbReference type="EMBL" id="JAQFWP010000049">
    <property type="protein sequence ID" value="MDA2807217.1"/>
    <property type="molecule type" value="Genomic_DNA"/>
</dbReference>
<dbReference type="InterPro" id="IPR009003">
    <property type="entry name" value="Peptidase_S1_PA"/>
</dbReference>
<evidence type="ECO:0000256" key="1">
    <source>
        <dbReference type="SAM" id="MobiDB-lite"/>
    </source>
</evidence>
<reference evidence="4" key="1">
    <citation type="submission" date="2023-01" db="EMBL/GenBank/DDBJ databases">
        <title>Draft genome sequence of Nocardiopsis sp. LSu2-4 isolated from halophytes.</title>
        <authorList>
            <person name="Duangmal K."/>
            <person name="Chantavorakit T."/>
        </authorList>
    </citation>
    <scope>NUCLEOTIDE SEQUENCE</scope>
    <source>
        <strain evidence="4">LSu2-4</strain>
    </source>
</reference>
<protein>
    <submittedName>
        <fullName evidence="4">Trypsin-like peptidase domain-containing protein</fullName>
    </submittedName>
</protein>
<keyword evidence="5" id="KW-1185">Reference proteome</keyword>